<dbReference type="AlphaFoldDB" id="A0AAU9LH14"/>
<proteinExistence type="predicted"/>
<comment type="caution">
    <text evidence="1">The sequence shown here is derived from an EMBL/GenBank/DDBJ whole genome shotgun (WGS) entry which is preliminary data.</text>
</comment>
<dbReference type="EMBL" id="CAKMRJ010000001">
    <property type="protein sequence ID" value="CAH1413345.1"/>
    <property type="molecule type" value="Genomic_DNA"/>
</dbReference>
<protein>
    <submittedName>
        <fullName evidence="1">Uncharacterized protein</fullName>
    </submittedName>
</protein>
<keyword evidence="2" id="KW-1185">Reference proteome</keyword>
<evidence type="ECO:0000313" key="2">
    <source>
        <dbReference type="Proteomes" id="UP001157418"/>
    </source>
</evidence>
<evidence type="ECO:0000313" key="1">
    <source>
        <dbReference type="EMBL" id="CAH1413345.1"/>
    </source>
</evidence>
<name>A0AAU9LH14_9ASTR</name>
<organism evidence="1 2">
    <name type="scientific">Lactuca virosa</name>
    <dbReference type="NCBI Taxonomy" id="75947"/>
    <lineage>
        <taxon>Eukaryota</taxon>
        <taxon>Viridiplantae</taxon>
        <taxon>Streptophyta</taxon>
        <taxon>Embryophyta</taxon>
        <taxon>Tracheophyta</taxon>
        <taxon>Spermatophyta</taxon>
        <taxon>Magnoliopsida</taxon>
        <taxon>eudicotyledons</taxon>
        <taxon>Gunneridae</taxon>
        <taxon>Pentapetalae</taxon>
        <taxon>asterids</taxon>
        <taxon>campanulids</taxon>
        <taxon>Asterales</taxon>
        <taxon>Asteraceae</taxon>
        <taxon>Cichorioideae</taxon>
        <taxon>Cichorieae</taxon>
        <taxon>Lactucinae</taxon>
        <taxon>Lactuca</taxon>
    </lineage>
</organism>
<sequence>MRHFEYKKLKNDSNFYMHHRHIKASIDCRRDENHDDDLNQIPLYESYHPSVLIIEGLKSANLDSKCPFCRVECTLNQYACRN</sequence>
<dbReference type="Proteomes" id="UP001157418">
    <property type="component" value="Unassembled WGS sequence"/>
</dbReference>
<accession>A0AAU9LH14</accession>
<reference evidence="1 2" key="1">
    <citation type="submission" date="2022-01" db="EMBL/GenBank/DDBJ databases">
        <authorList>
            <person name="Xiong W."/>
            <person name="Schranz E."/>
        </authorList>
    </citation>
    <scope>NUCLEOTIDE SEQUENCE [LARGE SCALE GENOMIC DNA]</scope>
</reference>
<gene>
    <name evidence="1" type="ORF">LVIROSA_LOCUS1310</name>
</gene>